<feature type="compositionally biased region" description="Basic and acidic residues" evidence="9">
    <location>
        <begin position="137"/>
        <end position="154"/>
    </location>
</feature>
<dbReference type="InterPro" id="IPR034082">
    <property type="entry name" value="R3H_G-patch"/>
</dbReference>
<evidence type="ECO:0000256" key="8">
    <source>
        <dbReference type="ARBA" id="ARBA00023242"/>
    </source>
</evidence>
<feature type="region of interest" description="Disordered" evidence="9">
    <location>
        <begin position="1"/>
        <end position="55"/>
    </location>
</feature>
<dbReference type="EMBL" id="LT598458">
    <property type="protein sequence ID" value="SCU90110.1"/>
    <property type="molecule type" value="Genomic_DNA"/>
</dbReference>
<feature type="compositionally biased region" description="Basic residues" evidence="9">
    <location>
        <begin position="1"/>
        <end position="30"/>
    </location>
</feature>
<evidence type="ECO:0000256" key="3">
    <source>
        <dbReference type="ARBA" id="ARBA00010306"/>
    </source>
</evidence>
<organism evidence="11 12">
    <name type="scientific">Lachancea dasiensis</name>
    <dbReference type="NCBI Taxonomy" id="1072105"/>
    <lineage>
        <taxon>Eukaryota</taxon>
        <taxon>Fungi</taxon>
        <taxon>Dikarya</taxon>
        <taxon>Ascomycota</taxon>
        <taxon>Saccharomycotina</taxon>
        <taxon>Saccharomycetes</taxon>
        <taxon>Saccharomycetales</taxon>
        <taxon>Saccharomycetaceae</taxon>
        <taxon>Lachancea</taxon>
    </lineage>
</organism>
<feature type="region of interest" description="Disordered" evidence="9">
    <location>
        <begin position="553"/>
        <end position="574"/>
    </location>
</feature>
<evidence type="ECO:0000256" key="6">
    <source>
        <dbReference type="ARBA" id="ARBA00022664"/>
    </source>
</evidence>
<dbReference type="InterPro" id="IPR000467">
    <property type="entry name" value="G_patch_dom"/>
</dbReference>
<keyword evidence="5" id="KW-0963">Cytoplasm</keyword>
<evidence type="ECO:0000256" key="7">
    <source>
        <dbReference type="ARBA" id="ARBA00023187"/>
    </source>
</evidence>
<evidence type="ECO:0000256" key="5">
    <source>
        <dbReference type="ARBA" id="ARBA00022490"/>
    </source>
</evidence>
<feature type="compositionally biased region" description="Basic residues" evidence="9">
    <location>
        <begin position="556"/>
        <end position="565"/>
    </location>
</feature>
<dbReference type="GO" id="GO:0030686">
    <property type="term" value="C:90S preribosome"/>
    <property type="evidence" value="ECO:0007669"/>
    <property type="project" value="EnsemblFungi"/>
</dbReference>
<feature type="compositionally biased region" description="Gly residues" evidence="9">
    <location>
        <begin position="41"/>
        <end position="54"/>
    </location>
</feature>
<dbReference type="PROSITE" id="PS50174">
    <property type="entry name" value="G_PATCH"/>
    <property type="match status" value="1"/>
</dbReference>
<dbReference type="InterPro" id="IPR051189">
    <property type="entry name" value="Splicing_assoc_domain"/>
</dbReference>
<keyword evidence="6" id="KW-0507">mRNA processing</keyword>
<accession>A0A1G4JI52</accession>
<feature type="region of interest" description="Disordered" evidence="9">
    <location>
        <begin position="80"/>
        <end position="99"/>
    </location>
</feature>
<dbReference type="GO" id="GO:0030688">
    <property type="term" value="C:preribosome, small subunit precursor"/>
    <property type="evidence" value="ECO:0007669"/>
    <property type="project" value="EnsemblFungi"/>
</dbReference>
<dbReference type="GO" id="GO:0030687">
    <property type="term" value="C:preribosome, large subunit precursor"/>
    <property type="evidence" value="ECO:0007669"/>
    <property type="project" value="EnsemblFungi"/>
</dbReference>
<name>A0A1G4JI52_9SACH</name>
<dbReference type="Pfam" id="PF01585">
    <property type="entry name" value="G-patch"/>
    <property type="match status" value="1"/>
</dbReference>
<evidence type="ECO:0000313" key="12">
    <source>
        <dbReference type="Proteomes" id="UP000190274"/>
    </source>
</evidence>
<dbReference type="CDD" id="cd02646">
    <property type="entry name" value="R3H_G-patch"/>
    <property type="match status" value="1"/>
</dbReference>
<dbReference type="Proteomes" id="UP000190274">
    <property type="component" value="Chromosome F"/>
</dbReference>
<comment type="similarity">
    <text evidence="3">Belongs to the SQS1 family.</text>
</comment>
<dbReference type="GO" id="GO:0003676">
    <property type="term" value="F:nucleic acid binding"/>
    <property type="evidence" value="ECO:0007669"/>
    <property type="project" value="InterPro"/>
</dbReference>
<evidence type="ECO:0000256" key="1">
    <source>
        <dbReference type="ARBA" id="ARBA00004123"/>
    </source>
</evidence>
<keyword evidence="12" id="KW-1185">Reference proteome</keyword>
<keyword evidence="7" id="KW-0508">mRNA splicing</keyword>
<sequence length="760" mass="85228">MAKRHGHYRARGTGRRQGGRGNFKKAKNIRKQVSSRSKNGGYNGGVVPVGGGDLGNADMIDDYYFGHNYGQNSMHMGGFRPGKHKQAQENEYESDLPRRKRPVEFVKAKDTYDPSRELIDKLNNARNELKAVIPPERSSDDGKTLEVETEKVAQSEEETEADSTQFAAIHGSTAEGDFEGNSEEDLEKGYEVPVNIQHENGGERTFAADIPNEELFFVDEAPELPAKLKTVAVDVADDKANKAINTDFEPTLVIGKTQLELVQDQDGSTSVVVAGQKSHPFKGRLEEEEESLHDATTQGFYDSCDPESDDFDDFSDNDGHLIEIDQESKDGYQYTVPSTRRESPMLSSTIQSLTLNDEGSNSETKNDIDDRTPAFGFLDEDFILNVSDLSITNIRLGAQQNSYYLSNYQYFGDFEPRWVDQDDLTDFVLELGLPHHRVGPYLEYVMDSIIPKETKGDQLEAKIAKEATMLASETESAEDDVSEKAFCISDNDDDELGDDLEDLVAYSMKYEAVRNQTYETKSIPTSGRGGKKKLLFDDQLDLDQGIKDELQDKLSTRSKKKASKRNSKEDYVSEQNGNSEDLFLKYPYGFHVENIKDEFEFFLAGNRVSMSFPPLDPHGNKTVASFAEAYNMKGRKVGKSGKTHVMVEKVKKTKWALPNYNYISQLLRRRPIFMRIDVRKPREDRFPSEKSSEKAKFHVKEGEIVGEDAPEIGTDNIGRRMLEKLGWSSGQGLGAQGNQGISEPIFAKVKNTKSGLRQSG</sequence>
<comment type="subcellular location">
    <subcellularLocation>
        <location evidence="2">Cytoplasm</location>
    </subcellularLocation>
    <subcellularLocation>
        <location evidence="1">Nucleus</location>
    </subcellularLocation>
</comment>
<evidence type="ECO:0000256" key="2">
    <source>
        <dbReference type="ARBA" id="ARBA00004496"/>
    </source>
</evidence>
<dbReference type="AlphaFoldDB" id="A0A1G4JI52"/>
<proteinExistence type="inferred from homology"/>
<dbReference type="GO" id="GO:0005634">
    <property type="term" value="C:nucleus"/>
    <property type="evidence" value="ECO:0007669"/>
    <property type="project" value="UniProtKB-SubCell"/>
</dbReference>
<evidence type="ECO:0000313" key="11">
    <source>
        <dbReference type="EMBL" id="SCU90110.1"/>
    </source>
</evidence>
<evidence type="ECO:0000256" key="4">
    <source>
        <dbReference type="ARBA" id="ARBA00018964"/>
    </source>
</evidence>
<protein>
    <recommendedName>
        <fullName evidence="4">Protein SQS1</fullName>
    </recommendedName>
</protein>
<dbReference type="PANTHER" id="PTHR14195">
    <property type="entry name" value="G PATCH DOMAIN CONTAINING PROTEIN 2"/>
    <property type="match status" value="1"/>
</dbReference>
<feature type="domain" description="G-patch" evidence="10">
    <location>
        <begin position="714"/>
        <end position="760"/>
    </location>
</feature>
<dbReference type="GO" id="GO:0000398">
    <property type="term" value="P:mRNA splicing, via spliceosome"/>
    <property type="evidence" value="ECO:0007669"/>
    <property type="project" value="EnsemblFungi"/>
</dbReference>
<dbReference type="OrthoDB" id="21470at2759"/>
<gene>
    <name evidence="11" type="ORF">LADA_0F01882G</name>
</gene>
<dbReference type="STRING" id="1266660.A0A1G4JI52"/>
<dbReference type="SMART" id="SM00443">
    <property type="entry name" value="G_patch"/>
    <property type="match status" value="1"/>
</dbReference>
<feature type="region of interest" description="Disordered" evidence="9">
    <location>
        <begin position="133"/>
        <end position="163"/>
    </location>
</feature>
<dbReference type="GO" id="GO:0030490">
    <property type="term" value="P:maturation of SSU-rRNA"/>
    <property type="evidence" value="ECO:0007669"/>
    <property type="project" value="EnsemblFungi"/>
</dbReference>
<dbReference type="GO" id="GO:0008047">
    <property type="term" value="F:enzyme activator activity"/>
    <property type="evidence" value="ECO:0007669"/>
    <property type="project" value="EnsemblFungi"/>
</dbReference>
<keyword evidence="8" id="KW-0539">Nucleus</keyword>
<evidence type="ECO:0000259" key="10">
    <source>
        <dbReference type="PROSITE" id="PS50174"/>
    </source>
</evidence>
<evidence type="ECO:0000256" key="9">
    <source>
        <dbReference type="SAM" id="MobiDB-lite"/>
    </source>
</evidence>
<reference evidence="11 12" key="1">
    <citation type="submission" date="2016-03" db="EMBL/GenBank/DDBJ databases">
        <authorList>
            <person name="Devillers H."/>
        </authorList>
    </citation>
    <scope>NUCLEOTIDE SEQUENCE [LARGE SCALE GENOMIC DNA]</scope>
    <source>
        <strain evidence="11">CBS 10888</strain>
    </source>
</reference>
<dbReference type="GO" id="GO:0005737">
    <property type="term" value="C:cytoplasm"/>
    <property type="evidence" value="ECO:0007669"/>
    <property type="project" value="UniProtKB-SubCell"/>
</dbReference>